<dbReference type="AlphaFoldDB" id="A0A165L1L4"/>
<name>A0A165L1L4_PELLU</name>
<reference evidence="1 2" key="1">
    <citation type="submission" date="2016-03" db="EMBL/GenBank/DDBJ databases">
        <title>Speciation and ecological success in dimly lit waters: horizontal gene transfer in a green sulfur bacteria bloom unveiled by metagenomic assembly.</title>
        <authorList>
            <person name="Llorens-Mares T."/>
            <person name="Liu Z."/>
            <person name="Allen L.Z."/>
            <person name="Rusch D.B."/>
            <person name="Craig M.T."/>
            <person name="Dupont C.L."/>
            <person name="Bryant D.A."/>
            <person name="Casamayor E.O."/>
        </authorList>
    </citation>
    <scope>NUCLEOTIDE SEQUENCE [LARGE SCALE GENOMIC DNA]</scope>
    <source>
        <strain evidence="1">CIII</strain>
    </source>
</reference>
<gene>
    <name evidence="1" type="ORF">A3K90_01610</name>
</gene>
<evidence type="ECO:0000313" key="2">
    <source>
        <dbReference type="Proteomes" id="UP000076481"/>
    </source>
</evidence>
<accession>A0A165L1L4</accession>
<proteinExistence type="predicted"/>
<dbReference type="Proteomes" id="UP000076481">
    <property type="component" value="Unassembled WGS sequence"/>
</dbReference>
<organism evidence="1 2">
    <name type="scientific">Pelodictyon luteolum</name>
    <dbReference type="NCBI Taxonomy" id="1100"/>
    <lineage>
        <taxon>Bacteria</taxon>
        <taxon>Pseudomonadati</taxon>
        <taxon>Chlorobiota</taxon>
        <taxon>Chlorobiia</taxon>
        <taxon>Chlorobiales</taxon>
        <taxon>Chlorobiaceae</taxon>
        <taxon>Chlorobium/Pelodictyon group</taxon>
        <taxon>Pelodictyon</taxon>
    </lineage>
</organism>
<protein>
    <submittedName>
        <fullName evidence="1">Uncharacterized protein</fullName>
    </submittedName>
</protein>
<comment type="caution">
    <text evidence="1">The sequence shown here is derived from an EMBL/GenBank/DDBJ whole genome shotgun (WGS) entry which is preliminary data.</text>
</comment>
<evidence type="ECO:0000313" key="1">
    <source>
        <dbReference type="EMBL" id="KZK73455.1"/>
    </source>
</evidence>
<sequence length="187" mass="21270">MKVESRKRQFILDGKIKPCYCDGCGQVTEKAFVGEWMPSDKPREDDLLLPPTVKKERSGKKKIAETPVPAAENQYWIRCMQCNQVHLLQEWQIQIDRELSPEELSAEDCQIYSPHGIYATGDALYHQSLDEVGVVREKQATGSGAYVIIVEFCKSGRKQLLENVQLTPAKEKSSDSITDLIKTKLRR</sequence>
<dbReference type="EMBL" id="LVWG01000036">
    <property type="protein sequence ID" value="KZK73455.1"/>
    <property type="molecule type" value="Genomic_DNA"/>
</dbReference>
<dbReference type="RefSeq" id="WP_303682414.1">
    <property type="nucleotide sequence ID" value="NZ_LVWG01000036.1"/>
</dbReference>